<dbReference type="SUPFAM" id="SSF82153">
    <property type="entry name" value="FAS1 domain"/>
    <property type="match status" value="1"/>
</dbReference>
<dbReference type="Gene3D" id="2.30.180.10">
    <property type="entry name" value="FAS1 domain"/>
    <property type="match status" value="1"/>
</dbReference>
<feature type="region of interest" description="Disordered" evidence="1">
    <location>
        <begin position="50"/>
        <end position="100"/>
    </location>
</feature>
<dbReference type="AlphaFoldDB" id="A0AAE0GEY3"/>
<feature type="compositionally biased region" description="Pro residues" evidence="1">
    <location>
        <begin position="73"/>
        <end position="100"/>
    </location>
</feature>
<proteinExistence type="predicted"/>
<dbReference type="EMBL" id="LGRX02006420">
    <property type="protein sequence ID" value="KAK3276705.1"/>
    <property type="molecule type" value="Genomic_DNA"/>
</dbReference>
<protein>
    <recommendedName>
        <fullName evidence="2">FAS1 domain-containing protein</fullName>
    </recommendedName>
</protein>
<organism evidence="3 4">
    <name type="scientific">Cymbomonas tetramitiformis</name>
    <dbReference type="NCBI Taxonomy" id="36881"/>
    <lineage>
        <taxon>Eukaryota</taxon>
        <taxon>Viridiplantae</taxon>
        <taxon>Chlorophyta</taxon>
        <taxon>Pyramimonadophyceae</taxon>
        <taxon>Pyramimonadales</taxon>
        <taxon>Pyramimonadaceae</taxon>
        <taxon>Cymbomonas</taxon>
    </lineage>
</organism>
<dbReference type="PROSITE" id="PS50213">
    <property type="entry name" value="FAS1"/>
    <property type="match status" value="1"/>
</dbReference>
<sequence>MQGPDITVAKTADTGDEPVINGIAAIETSDAKFENGVVHVIDSVLFPPKVRDDANVTTSPSDADSDADAKPPSSGPPVVDPPITPPVIDPVSPPSAVPIPEPQPAPAPVCVYRWYCYCLPKFISRWFGLSSCLC</sequence>
<keyword evidence="4" id="KW-1185">Reference proteome</keyword>
<dbReference type="Pfam" id="PF02469">
    <property type="entry name" value="Fasciclin"/>
    <property type="match status" value="1"/>
</dbReference>
<comment type="caution">
    <text evidence="3">The sequence shown here is derived from an EMBL/GenBank/DDBJ whole genome shotgun (WGS) entry which is preliminary data.</text>
</comment>
<feature type="domain" description="FAS1" evidence="2">
    <location>
        <begin position="1"/>
        <end position="45"/>
    </location>
</feature>
<evidence type="ECO:0000259" key="2">
    <source>
        <dbReference type="PROSITE" id="PS50213"/>
    </source>
</evidence>
<evidence type="ECO:0000256" key="1">
    <source>
        <dbReference type="SAM" id="MobiDB-lite"/>
    </source>
</evidence>
<dbReference type="InterPro" id="IPR036378">
    <property type="entry name" value="FAS1_dom_sf"/>
</dbReference>
<evidence type="ECO:0000313" key="3">
    <source>
        <dbReference type="EMBL" id="KAK3276705.1"/>
    </source>
</evidence>
<evidence type="ECO:0000313" key="4">
    <source>
        <dbReference type="Proteomes" id="UP001190700"/>
    </source>
</evidence>
<dbReference type="Proteomes" id="UP001190700">
    <property type="component" value="Unassembled WGS sequence"/>
</dbReference>
<gene>
    <name evidence="3" type="ORF">CYMTET_15248</name>
</gene>
<accession>A0AAE0GEY3</accession>
<reference evidence="3 4" key="1">
    <citation type="journal article" date="2015" name="Genome Biol. Evol.">
        <title>Comparative Genomics of a Bacterivorous Green Alga Reveals Evolutionary Causalities and Consequences of Phago-Mixotrophic Mode of Nutrition.</title>
        <authorList>
            <person name="Burns J.A."/>
            <person name="Paasch A."/>
            <person name="Narechania A."/>
            <person name="Kim E."/>
        </authorList>
    </citation>
    <scope>NUCLEOTIDE SEQUENCE [LARGE SCALE GENOMIC DNA]</scope>
    <source>
        <strain evidence="3 4">PLY_AMNH</strain>
    </source>
</reference>
<dbReference type="InterPro" id="IPR000782">
    <property type="entry name" value="FAS1_domain"/>
</dbReference>
<name>A0AAE0GEY3_9CHLO</name>